<accession>A0A3N4MNB5</accession>
<dbReference type="Pfam" id="PF00126">
    <property type="entry name" value="HTH_1"/>
    <property type="match status" value="1"/>
</dbReference>
<comment type="similarity">
    <text evidence="1">Belongs to the LysR transcriptional regulatory family.</text>
</comment>
<dbReference type="FunFam" id="1.10.10.10:FF:000001">
    <property type="entry name" value="LysR family transcriptional regulator"/>
    <property type="match status" value="1"/>
</dbReference>
<dbReference type="PRINTS" id="PR00039">
    <property type="entry name" value="HTHLYSR"/>
</dbReference>
<proteinExistence type="inferred from homology"/>
<dbReference type="GO" id="GO:0043565">
    <property type="term" value="F:sequence-specific DNA binding"/>
    <property type="evidence" value="ECO:0007669"/>
    <property type="project" value="TreeGrafter"/>
</dbReference>
<keyword evidence="3" id="KW-0238">DNA-binding</keyword>
<evidence type="ECO:0000256" key="1">
    <source>
        <dbReference type="ARBA" id="ARBA00009437"/>
    </source>
</evidence>
<dbReference type="Proteomes" id="UP000272412">
    <property type="component" value="Unassembled WGS sequence"/>
</dbReference>
<keyword evidence="7" id="KW-1185">Reference proteome</keyword>
<dbReference type="GO" id="GO:0003700">
    <property type="term" value="F:DNA-binding transcription factor activity"/>
    <property type="evidence" value="ECO:0007669"/>
    <property type="project" value="InterPro"/>
</dbReference>
<organism evidence="6 7">
    <name type="scientific">Neisseria weixii</name>
    <dbReference type="NCBI Taxonomy" id="1853276"/>
    <lineage>
        <taxon>Bacteria</taxon>
        <taxon>Pseudomonadati</taxon>
        <taxon>Pseudomonadota</taxon>
        <taxon>Betaproteobacteria</taxon>
        <taxon>Neisseriales</taxon>
        <taxon>Neisseriaceae</taxon>
        <taxon>Neisseria</taxon>
    </lineage>
</organism>
<dbReference type="PROSITE" id="PS50931">
    <property type="entry name" value="HTH_LYSR"/>
    <property type="match status" value="1"/>
</dbReference>
<name>A0A3N4MNB5_9NEIS</name>
<evidence type="ECO:0000313" key="7">
    <source>
        <dbReference type="Proteomes" id="UP000272412"/>
    </source>
</evidence>
<evidence type="ECO:0000313" key="6">
    <source>
        <dbReference type="EMBL" id="RPD83156.1"/>
    </source>
</evidence>
<dbReference type="GO" id="GO:0006351">
    <property type="term" value="P:DNA-templated transcription"/>
    <property type="evidence" value="ECO:0007669"/>
    <property type="project" value="TreeGrafter"/>
</dbReference>
<keyword evidence="4" id="KW-0804">Transcription</keyword>
<dbReference type="SUPFAM" id="SSF53850">
    <property type="entry name" value="Periplasmic binding protein-like II"/>
    <property type="match status" value="1"/>
</dbReference>
<dbReference type="InterPro" id="IPR036390">
    <property type="entry name" value="WH_DNA-bd_sf"/>
</dbReference>
<comment type="caution">
    <text evidence="6">The sequence shown here is derived from an EMBL/GenBank/DDBJ whole genome shotgun (WGS) entry which is preliminary data.</text>
</comment>
<dbReference type="Gene3D" id="1.10.10.10">
    <property type="entry name" value="Winged helix-like DNA-binding domain superfamily/Winged helix DNA-binding domain"/>
    <property type="match status" value="1"/>
</dbReference>
<sequence length="306" mass="34894">MLNKLEALRIFCTAAETLQFKEAANRLAVSPPVVTRVIAELEDYLGEPLFQRNTRQTKLTDFGREFLPQAQQLLDESERVFVPAKKRKEEEMGGMVRVTVPDLPDLPDEENVLLELLGRLKAYPKLVLDWQKNTVRVNAVEAQIDIGVRIGQAPTDSLLIVKQLGSVQERIVAAPELVAEYGLPKDLDDLKKRYPLNAEHDLNNGRYWAWYFNDQQSLFPAKPVCIGNTAHNTLAAARSGRAVAYVLDWLCEPYLRQGELVELLPDIPKQKWVAYLYRPQRSVTPTRVRVVFDMLAEILAARFQRD</sequence>
<evidence type="ECO:0000256" key="3">
    <source>
        <dbReference type="ARBA" id="ARBA00023125"/>
    </source>
</evidence>
<dbReference type="SUPFAM" id="SSF46785">
    <property type="entry name" value="Winged helix' DNA-binding domain"/>
    <property type="match status" value="1"/>
</dbReference>
<dbReference type="PANTHER" id="PTHR30537:SF3">
    <property type="entry name" value="TRANSCRIPTIONAL REGULATORY PROTEIN"/>
    <property type="match status" value="1"/>
</dbReference>
<keyword evidence="2" id="KW-0805">Transcription regulation</keyword>
<dbReference type="InterPro" id="IPR036388">
    <property type="entry name" value="WH-like_DNA-bd_sf"/>
</dbReference>
<evidence type="ECO:0000256" key="2">
    <source>
        <dbReference type="ARBA" id="ARBA00023015"/>
    </source>
</evidence>
<dbReference type="RefSeq" id="WP_123811803.1">
    <property type="nucleotide sequence ID" value="NZ_RPFL01000074.1"/>
</dbReference>
<dbReference type="PANTHER" id="PTHR30537">
    <property type="entry name" value="HTH-TYPE TRANSCRIPTIONAL REGULATOR"/>
    <property type="match status" value="1"/>
</dbReference>
<evidence type="ECO:0000256" key="4">
    <source>
        <dbReference type="ARBA" id="ARBA00023163"/>
    </source>
</evidence>
<feature type="domain" description="HTH lysR-type" evidence="5">
    <location>
        <begin position="1"/>
        <end position="60"/>
    </location>
</feature>
<reference evidence="6 7" key="1">
    <citation type="submission" date="2018-11" db="EMBL/GenBank/DDBJ databases">
        <title>Neisseria weixii sp. nov. isolated from the rectal contents of plateau pika (Ochotona cruzoniae).</title>
        <authorList>
            <person name="Zhang G."/>
        </authorList>
    </citation>
    <scope>NUCLEOTIDE SEQUENCE [LARGE SCALE GENOMIC DNA]</scope>
    <source>
        <strain evidence="6 7">10009</strain>
    </source>
</reference>
<dbReference type="CDD" id="cd08422">
    <property type="entry name" value="PBP2_CrgA_like"/>
    <property type="match status" value="1"/>
</dbReference>
<dbReference type="InterPro" id="IPR000847">
    <property type="entry name" value="LysR_HTH_N"/>
</dbReference>
<dbReference type="EMBL" id="RPFL01000074">
    <property type="protein sequence ID" value="RPD83156.1"/>
    <property type="molecule type" value="Genomic_DNA"/>
</dbReference>
<dbReference type="Gene3D" id="3.40.190.290">
    <property type="match status" value="1"/>
</dbReference>
<dbReference type="InterPro" id="IPR005119">
    <property type="entry name" value="LysR_subst-bd"/>
</dbReference>
<dbReference type="InterPro" id="IPR058163">
    <property type="entry name" value="LysR-type_TF_proteobact-type"/>
</dbReference>
<evidence type="ECO:0000259" key="5">
    <source>
        <dbReference type="PROSITE" id="PS50931"/>
    </source>
</evidence>
<gene>
    <name evidence="6" type="ORF">EGK74_13295</name>
</gene>
<dbReference type="AlphaFoldDB" id="A0A3N4MNB5"/>
<protein>
    <submittedName>
        <fullName evidence="6">LysR family transcriptional regulator</fullName>
    </submittedName>
</protein>
<dbReference type="Pfam" id="PF03466">
    <property type="entry name" value="LysR_substrate"/>
    <property type="match status" value="1"/>
</dbReference>